<dbReference type="AlphaFoldDB" id="A0A1J5QUR7"/>
<evidence type="ECO:0000313" key="2">
    <source>
        <dbReference type="EMBL" id="OIQ81227.1"/>
    </source>
</evidence>
<feature type="compositionally biased region" description="Basic and acidic residues" evidence="1">
    <location>
        <begin position="102"/>
        <end position="136"/>
    </location>
</feature>
<gene>
    <name evidence="2" type="ORF">GALL_370080</name>
</gene>
<evidence type="ECO:0000256" key="1">
    <source>
        <dbReference type="SAM" id="MobiDB-lite"/>
    </source>
</evidence>
<name>A0A1J5QUR7_9ZZZZ</name>
<dbReference type="EMBL" id="MLJW01000952">
    <property type="protein sequence ID" value="OIQ81227.1"/>
    <property type="molecule type" value="Genomic_DNA"/>
</dbReference>
<feature type="region of interest" description="Disordered" evidence="1">
    <location>
        <begin position="41"/>
        <end position="136"/>
    </location>
</feature>
<evidence type="ECO:0008006" key="3">
    <source>
        <dbReference type="Google" id="ProtNLM"/>
    </source>
</evidence>
<reference evidence="2" key="1">
    <citation type="submission" date="2016-10" db="EMBL/GenBank/DDBJ databases">
        <title>Sequence of Gallionella enrichment culture.</title>
        <authorList>
            <person name="Poehlein A."/>
            <person name="Muehling M."/>
            <person name="Daniel R."/>
        </authorList>
    </citation>
    <scope>NUCLEOTIDE SEQUENCE</scope>
</reference>
<sequence>MRRLPLLLMVMGLLAGCDKLTGAADQKIADAEAIGFACRVSGESPEDCMKENDARSPSSILDGWKSADEDIKAGKLDPHMGTPVGKDGGADKPADGTGKPADAADAKAADAKAADAKKDEKPAKQDHPKEESKVKH</sequence>
<accession>A0A1J5QUR7</accession>
<comment type="caution">
    <text evidence="2">The sequence shown here is derived from an EMBL/GenBank/DDBJ whole genome shotgun (WGS) entry which is preliminary data.</text>
</comment>
<feature type="compositionally biased region" description="Basic and acidic residues" evidence="1">
    <location>
        <begin position="65"/>
        <end position="78"/>
    </location>
</feature>
<dbReference type="PROSITE" id="PS51257">
    <property type="entry name" value="PROKAR_LIPOPROTEIN"/>
    <property type="match status" value="1"/>
</dbReference>
<proteinExistence type="predicted"/>
<protein>
    <recommendedName>
        <fullName evidence="3">Lipoprotein</fullName>
    </recommendedName>
</protein>
<organism evidence="2">
    <name type="scientific">mine drainage metagenome</name>
    <dbReference type="NCBI Taxonomy" id="410659"/>
    <lineage>
        <taxon>unclassified sequences</taxon>
        <taxon>metagenomes</taxon>
        <taxon>ecological metagenomes</taxon>
    </lineage>
</organism>